<feature type="region of interest" description="Disordered" evidence="1">
    <location>
        <begin position="1"/>
        <end position="24"/>
    </location>
</feature>
<organism evidence="2 3">
    <name type="scientific">Kockovaella imperatae</name>
    <dbReference type="NCBI Taxonomy" id="4999"/>
    <lineage>
        <taxon>Eukaryota</taxon>
        <taxon>Fungi</taxon>
        <taxon>Dikarya</taxon>
        <taxon>Basidiomycota</taxon>
        <taxon>Agaricomycotina</taxon>
        <taxon>Tremellomycetes</taxon>
        <taxon>Tremellales</taxon>
        <taxon>Cuniculitremaceae</taxon>
        <taxon>Kockovaella</taxon>
    </lineage>
</organism>
<protein>
    <submittedName>
        <fullName evidence="2">Uncharacterized protein</fullName>
    </submittedName>
</protein>
<feature type="compositionally biased region" description="Polar residues" evidence="1">
    <location>
        <begin position="193"/>
        <end position="205"/>
    </location>
</feature>
<evidence type="ECO:0000256" key="1">
    <source>
        <dbReference type="SAM" id="MobiDB-lite"/>
    </source>
</evidence>
<dbReference type="Proteomes" id="UP000193218">
    <property type="component" value="Unassembled WGS sequence"/>
</dbReference>
<dbReference type="AlphaFoldDB" id="A0A1Y1UAV5"/>
<evidence type="ECO:0000313" key="3">
    <source>
        <dbReference type="Proteomes" id="UP000193218"/>
    </source>
</evidence>
<feature type="region of interest" description="Disordered" evidence="1">
    <location>
        <begin position="287"/>
        <end position="311"/>
    </location>
</feature>
<dbReference type="RefSeq" id="XP_021869365.1">
    <property type="nucleotide sequence ID" value="XM_022016698.1"/>
</dbReference>
<sequence>MSESRRVTDENDPPSSPLHLSVPSTPIRGLASRLITSECRIPTQVGSSFKVRDSSFTLPSPAQGLDIPYDLSFLSPATDSSTLPRGILHRTLSRAPPNTPDSSNLNDSPENVQSDLSVRFDTSNGSLFSSKRLARDPTPYPPPLQCADWLSTHDQLLPQPKYSVVRPWLKDILKRTATDRSGSMQLPLDESPNLANTMPPQTPERSSAFPAAPTTPSLAIRLANLDLTDLPLDPPSLSPTETSGSDPRVQDLSRLTWSQVELDVDDPDWSFEPIMSGQDALAALCDYTSDDDDSESDGEKVESGHEVQGEDIVIHLESPALDLERPSPQPEYRLGSPIRLKASTSRLPLKFASPFPSSFEDRDSDTAPSPFEPFYAYRRADSDQ</sequence>
<dbReference type="InParanoid" id="A0A1Y1UAV5"/>
<gene>
    <name evidence="2" type="ORF">BD324DRAFT_634051</name>
</gene>
<comment type="caution">
    <text evidence="2">The sequence shown here is derived from an EMBL/GenBank/DDBJ whole genome shotgun (WGS) entry which is preliminary data.</text>
</comment>
<feature type="region of interest" description="Disordered" evidence="1">
    <location>
        <begin position="354"/>
        <end position="384"/>
    </location>
</feature>
<evidence type="ECO:0000313" key="2">
    <source>
        <dbReference type="EMBL" id="ORX35149.1"/>
    </source>
</evidence>
<dbReference type="EMBL" id="NBSH01000012">
    <property type="protein sequence ID" value="ORX35149.1"/>
    <property type="molecule type" value="Genomic_DNA"/>
</dbReference>
<name>A0A1Y1UAV5_9TREE</name>
<proteinExistence type="predicted"/>
<reference evidence="2 3" key="1">
    <citation type="submission" date="2017-03" db="EMBL/GenBank/DDBJ databases">
        <title>Widespread Adenine N6-methylation of Active Genes in Fungi.</title>
        <authorList>
            <consortium name="DOE Joint Genome Institute"/>
            <person name="Mondo S.J."/>
            <person name="Dannebaum R.O."/>
            <person name="Kuo R.C."/>
            <person name="Louie K.B."/>
            <person name="Bewick A.J."/>
            <person name="Labutti K."/>
            <person name="Haridas S."/>
            <person name="Kuo A."/>
            <person name="Salamov A."/>
            <person name="Ahrendt S.R."/>
            <person name="Lau R."/>
            <person name="Bowen B.P."/>
            <person name="Lipzen A."/>
            <person name="Sullivan W."/>
            <person name="Andreopoulos W.B."/>
            <person name="Clum A."/>
            <person name="Lindquist E."/>
            <person name="Daum C."/>
            <person name="Northen T.R."/>
            <person name="Ramamoorthy G."/>
            <person name="Schmitz R.J."/>
            <person name="Gryganskyi A."/>
            <person name="Culley D."/>
            <person name="Magnuson J."/>
            <person name="James T.Y."/>
            <person name="O'Malley M.A."/>
            <person name="Stajich J.E."/>
            <person name="Spatafora J.W."/>
            <person name="Visel A."/>
            <person name="Grigoriev I.V."/>
        </authorList>
    </citation>
    <scope>NUCLEOTIDE SEQUENCE [LARGE SCALE GENOMIC DNA]</scope>
    <source>
        <strain evidence="2 3">NRRL Y-17943</strain>
    </source>
</reference>
<dbReference type="GeneID" id="33558507"/>
<feature type="compositionally biased region" description="Polar residues" evidence="1">
    <location>
        <begin position="100"/>
        <end position="112"/>
    </location>
</feature>
<accession>A0A1Y1UAV5</accession>
<feature type="region of interest" description="Disordered" evidence="1">
    <location>
        <begin position="180"/>
        <end position="212"/>
    </location>
</feature>
<keyword evidence="3" id="KW-1185">Reference proteome</keyword>
<feature type="compositionally biased region" description="Basic and acidic residues" evidence="1">
    <location>
        <begin position="297"/>
        <end position="311"/>
    </location>
</feature>
<feature type="region of interest" description="Disordered" evidence="1">
    <location>
        <begin position="90"/>
        <end position="112"/>
    </location>
</feature>